<reference evidence="2 3" key="1">
    <citation type="submission" date="2022-01" db="EMBL/GenBank/DDBJ databases">
        <title>Whole genome-based taxonomy of the Shewanellaceae.</title>
        <authorList>
            <person name="Martin-Rodriguez A.J."/>
        </authorList>
    </citation>
    <scope>NUCLEOTIDE SEQUENCE [LARGE SCALE GENOMIC DNA]</scope>
    <source>
        <strain evidence="2 3">DSM 17177</strain>
    </source>
</reference>
<dbReference type="InterPro" id="IPR045474">
    <property type="entry name" value="GEVED"/>
</dbReference>
<evidence type="ECO:0000313" key="2">
    <source>
        <dbReference type="EMBL" id="MCL1125493.1"/>
    </source>
</evidence>
<evidence type="ECO:0000313" key="3">
    <source>
        <dbReference type="Proteomes" id="UP001203423"/>
    </source>
</evidence>
<dbReference type="Proteomes" id="UP001203423">
    <property type="component" value="Unassembled WGS sequence"/>
</dbReference>
<feature type="domain" description="GEVED" evidence="1">
    <location>
        <begin position="16"/>
        <end position="88"/>
    </location>
</feature>
<dbReference type="EMBL" id="JAKIKS010000050">
    <property type="protein sequence ID" value="MCL1125493.1"/>
    <property type="molecule type" value="Genomic_DNA"/>
</dbReference>
<proteinExistence type="predicted"/>
<keyword evidence="3" id="KW-1185">Reference proteome</keyword>
<evidence type="ECO:0000259" key="1">
    <source>
        <dbReference type="Pfam" id="PF20009"/>
    </source>
</evidence>
<protein>
    <submittedName>
        <fullName evidence="2">GEVED domain-containing protein</fullName>
    </submittedName>
</protein>
<name>A0ABT0LCR3_9GAMM</name>
<organism evidence="2 3">
    <name type="scientific">Shewanella surugensis</name>
    <dbReference type="NCBI Taxonomy" id="212020"/>
    <lineage>
        <taxon>Bacteria</taxon>
        <taxon>Pseudomonadati</taxon>
        <taxon>Pseudomonadota</taxon>
        <taxon>Gammaproteobacteria</taxon>
        <taxon>Alteromonadales</taxon>
        <taxon>Shewanellaceae</taxon>
        <taxon>Shewanella</taxon>
    </lineage>
</organism>
<gene>
    <name evidence="2" type="ORF">L2764_13640</name>
</gene>
<dbReference type="Pfam" id="PF20009">
    <property type="entry name" value="GEVED"/>
    <property type="match status" value="1"/>
</dbReference>
<accession>A0ABT0LCR3</accession>
<sequence>MVLTSGYSGASYTERWFVWVDLNQDGDFDDADEQLFTASVSNAASGTLTLPATAMSGQTVMRVAMQWNSSVSACENFSWGEVEDYTINVQ</sequence>
<comment type="caution">
    <text evidence="2">The sequence shown here is derived from an EMBL/GenBank/DDBJ whole genome shotgun (WGS) entry which is preliminary data.</text>
</comment>